<dbReference type="GO" id="GO:0005615">
    <property type="term" value="C:extracellular space"/>
    <property type="evidence" value="ECO:0000318"/>
    <property type="project" value="GO_Central"/>
</dbReference>
<evidence type="ECO:0000259" key="18">
    <source>
        <dbReference type="PROSITE" id="PS50041"/>
    </source>
</evidence>
<keyword evidence="4" id="KW-0964">Secreted</keyword>
<dbReference type="GO" id="GO:0030246">
    <property type="term" value="F:carbohydrate binding"/>
    <property type="evidence" value="ECO:0007669"/>
    <property type="project" value="UniProtKB-KW"/>
</dbReference>
<evidence type="ECO:0000256" key="16">
    <source>
        <dbReference type="SAM" id="MobiDB-lite"/>
    </source>
</evidence>
<dbReference type="FunFam" id="3.10.100.10:FF:000054">
    <property type="entry name" value="C-type lectin domain family 11 member A"/>
    <property type="match status" value="1"/>
</dbReference>
<dbReference type="eggNOG" id="KOG4297">
    <property type="taxonomic scope" value="Eukaryota"/>
</dbReference>
<feature type="signal peptide" evidence="17">
    <location>
        <begin position="1"/>
        <end position="21"/>
    </location>
</feature>
<feature type="chain" id="PRO_5023918034" description="C-type lectin domain family 11 member A" evidence="17">
    <location>
        <begin position="22"/>
        <end position="357"/>
    </location>
</feature>
<dbReference type="AlphaFoldDB" id="A0A287AAI1"/>
<feature type="region of interest" description="Disordered" evidence="16">
    <location>
        <begin position="273"/>
        <end position="294"/>
    </location>
</feature>
<dbReference type="CTD" id="6320"/>
<evidence type="ECO:0000256" key="14">
    <source>
        <dbReference type="ARBA" id="ARBA00076646"/>
    </source>
</evidence>
<evidence type="ECO:0000256" key="5">
    <source>
        <dbReference type="ARBA" id="ARBA00022729"/>
    </source>
</evidence>
<evidence type="ECO:0000256" key="1">
    <source>
        <dbReference type="ARBA" id="ARBA00004496"/>
    </source>
</evidence>
<dbReference type="InParanoid" id="A0A287AAI1"/>
<dbReference type="InterPro" id="IPR016186">
    <property type="entry name" value="C-type_lectin-like/link_sf"/>
</dbReference>
<dbReference type="SMR" id="A0A287AAI1"/>
<keyword evidence="3" id="KW-0963">Cytoplasm</keyword>
<evidence type="ECO:0000256" key="9">
    <source>
        <dbReference type="ARBA" id="ARBA00023157"/>
    </source>
</evidence>
<evidence type="ECO:0000256" key="13">
    <source>
        <dbReference type="ARBA" id="ARBA00075275"/>
    </source>
</evidence>
<evidence type="ECO:0000256" key="2">
    <source>
        <dbReference type="ARBA" id="ARBA00004613"/>
    </source>
</evidence>
<dbReference type="GeneTree" id="ENSGT00950000183186"/>
<dbReference type="OrthoDB" id="441660at2759"/>
<keyword evidence="9" id="KW-1015">Disulfide bond</keyword>
<evidence type="ECO:0000256" key="6">
    <source>
        <dbReference type="ARBA" id="ARBA00022734"/>
    </source>
</evidence>
<keyword evidence="20" id="KW-1185">Reference proteome</keyword>
<evidence type="ECO:0000256" key="17">
    <source>
        <dbReference type="SAM" id="SignalP"/>
    </source>
</evidence>
<keyword evidence="5 17" id="KW-0732">Signal</keyword>
<evidence type="ECO:0000256" key="15">
    <source>
        <dbReference type="ARBA" id="ARBA00078616"/>
    </source>
</evidence>
<dbReference type="InterPro" id="IPR001304">
    <property type="entry name" value="C-type_lectin-like"/>
</dbReference>
<dbReference type="PROSITE" id="PS50041">
    <property type="entry name" value="C_TYPE_LECTIN_2"/>
    <property type="match status" value="1"/>
</dbReference>
<reference evidence="19" key="3">
    <citation type="submission" date="2025-08" db="UniProtKB">
        <authorList>
            <consortium name="Ensembl"/>
        </authorList>
    </citation>
    <scope>IDENTIFICATION</scope>
</reference>
<evidence type="ECO:0000256" key="10">
    <source>
        <dbReference type="ARBA" id="ARBA00023180"/>
    </source>
</evidence>
<keyword evidence="6" id="KW-0430">Lectin</keyword>
<keyword evidence="10" id="KW-0325">Glycoprotein</keyword>
<dbReference type="GO" id="GO:0008083">
    <property type="term" value="F:growth factor activity"/>
    <property type="evidence" value="ECO:0000318"/>
    <property type="project" value="GO_Central"/>
</dbReference>
<evidence type="ECO:0000256" key="8">
    <source>
        <dbReference type="ARBA" id="ARBA00023030"/>
    </source>
</evidence>
<evidence type="ECO:0000313" key="20">
    <source>
        <dbReference type="Proteomes" id="UP000008227"/>
    </source>
</evidence>
<evidence type="ECO:0000313" key="19">
    <source>
        <dbReference type="Ensembl" id="ENSSSCP00000040956.2"/>
    </source>
</evidence>
<evidence type="ECO:0000256" key="4">
    <source>
        <dbReference type="ARBA" id="ARBA00022525"/>
    </source>
</evidence>
<dbReference type="FunCoup" id="A0A287AAI1">
    <property type="interactions" value="79"/>
</dbReference>
<dbReference type="PANTHER" id="PTHR22799">
    <property type="entry name" value="TETRANECTIN-RELATED"/>
    <property type="match status" value="1"/>
</dbReference>
<dbReference type="SUPFAM" id="SSF56436">
    <property type="entry name" value="C-type lectin-like"/>
    <property type="match status" value="1"/>
</dbReference>
<dbReference type="GO" id="GO:0005737">
    <property type="term" value="C:cytoplasm"/>
    <property type="evidence" value="ECO:0007669"/>
    <property type="project" value="UniProtKB-SubCell"/>
</dbReference>
<dbReference type="Pfam" id="PF00059">
    <property type="entry name" value="Lectin_C"/>
    <property type="match status" value="1"/>
</dbReference>
<dbReference type="Gene3D" id="3.10.100.10">
    <property type="entry name" value="Mannose-Binding Protein A, subunit A"/>
    <property type="match status" value="1"/>
</dbReference>
<reference evidence="19" key="4">
    <citation type="submission" date="2025-09" db="UniProtKB">
        <authorList>
            <consortium name="Ensembl"/>
        </authorList>
    </citation>
    <scope>IDENTIFICATION</scope>
</reference>
<dbReference type="GlyGen" id="A0A287AAI1">
    <property type="glycosylation" value="1 site"/>
</dbReference>
<name>A0A287AAI1_PIG</name>
<keyword evidence="7" id="KW-0892">Osteogenesis</keyword>
<dbReference type="Proteomes" id="UP000008227">
    <property type="component" value="Chromosome 6"/>
</dbReference>
<evidence type="ECO:0000256" key="3">
    <source>
        <dbReference type="ARBA" id="ARBA00022490"/>
    </source>
</evidence>
<keyword evidence="22" id="KW-1267">Proteomics identification</keyword>
<dbReference type="GeneID" id="100620310"/>
<evidence type="ECO:0007829" key="22">
    <source>
        <dbReference type="PeptideAtlas" id="A0A287AAI1"/>
    </source>
</evidence>
<proteinExistence type="evidence at protein level"/>
<dbReference type="GO" id="GO:0001503">
    <property type="term" value="P:ossification"/>
    <property type="evidence" value="ECO:0000318"/>
    <property type="project" value="GO_Central"/>
</dbReference>
<evidence type="ECO:0000313" key="21">
    <source>
        <dbReference type="VGNC" id="VGNC:86744"/>
    </source>
</evidence>
<feature type="domain" description="C-type lectin" evidence="18">
    <location>
        <begin position="185"/>
        <end position="308"/>
    </location>
</feature>
<protein>
    <recommendedName>
        <fullName evidence="12">C-type lectin domain family 11 member A</fullName>
    </recommendedName>
    <alternativeName>
        <fullName evidence="14">Lymphocyte secreted C-type lectin</fullName>
    </alternativeName>
    <alternativeName>
        <fullName evidence="13">Osteolectin</fullName>
    </alternativeName>
    <alternativeName>
        <fullName evidence="15">Stem cell growth factor</fullName>
    </alternativeName>
</protein>
<dbReference type="STRING" id="9823.ENSSSCP00000040956"/>
<dbReference type="Bgee" id="ENSSSCG00000036814">
    <property type="expression patterns" value="Expressed in granulosa cell and 35 other cell types or tissues"/>
</dbReference>
<organism evidence="19 20">
    <name type="scientific">Sus scrofa</name>
    <name type="common">Pig</name>
    <dbReference type="NCBI Taxonomy" id="9823"/>
    <lineage>
        <taxon>Eukaryota</taxon>
        <taxon>Metazoa</taxon>
        <taxon>Chordata</taxon>
        <taxon>Craniata</taxon>
        <taxon>Vertebrata</taxon>
        <taxon>Euteleostomi</taxon>
        <taxon>Mammalia</taxon>
        <taxon>Eutheria</taxon>
        <taxon>Laurasiatheria</taxon>
        <taxon>Artiodactyla</taxon>
        <taxon>Suina</taxon>
        <taxon>Suidae</taxon>
        <taxon>Sus</taxon>
    </lineage>
</organism>
<comment type="function">
    <text evidence="11">Promotes osteogenesis by stimulating the differentiation of mesenchymal progenitors into mature osteoblasts. Important for repair and maintenance of adult bone.</text>
</comment>
<evidence type="ECO:0000256" key="12">
    <source>
        <dbReference type="ARBA" id="ARBA00067379"/>
    </source>
</evidence>
<reference evidence="19" key="2">
    <citation type="journal article" date="2020" name="Gigascience">
        <title>An improved pig reference genome sequence to enable pig genetics and genomics research.</title>
        <authorList>
            <person name="Warr A."/>
            <person name="Affara N."/>
            <person name="Aken B."/>
            <person name="Beiki H."/>
            <person name="Bickhart D.M."/>
            <person name="Billis K."/>
            <person name="Chow W."/>
            <person name="Eory L."/>
            <person name="Finlayson H.A."/>
            <person name="Flicek P."/>
            <person name="Giron C.G."/>
            <person name="Griffin D.K."/>
            <person name="Hall R."/>
            <person name="Hannum G."/>
            <person name="Hourlier T."/>
            <person name="Howe K."/>
            <person name="Hume D.A."/>
            <person name="Izuogu O."/>
            <person name="Kim K."/>
            <person name="Koren S."/>
            <person name="Liu H."/>
            <person name="Manchanda N."/>
            <person name="Martin F.J."/>
            <person name="Nonneman D.J."/>
            <person name="O'Connor R.E."/>
            <person name="Phillippy A.M."/>
            <person name="Rohrer G.A."/>
            <person name="Rosen B.D."/>
            <person name="Rund L.A."/>
            <person name="Sargent C.A."/>
            <person name="Schook L.B."/>
            <person name="Schroeder S.G."/>
            <person name="Schwartz A.S."/>
            <person name="Skinner B.M."/>
            <person name="Talbot R."/>
            <person name="Tseng E."/>
            <person name="Tuggle C.K."/>
            <person name="Watson M."/>
            <person name="Smith T.P.L."/>
            <person name="Archibald A.L."/>
        </authorList>
    </citation>
    <scope>NUCLEOTIDE SEQUENCE [LARGE SCALE GENOMIC DNA]</scope>
    <source>
        <strain evidence="19">Duroc</strain>
    </source>
</reference>
<dbReference type="ExpressionAtlas" id="A0A287AAI1">
    <property type="expression patterns" value="baseline and differential"/>
</dbReference>
<accession>A0A287AAI1</accession>
<evidence type="ECO:0000256" key="7">
    <source>
        <dbReference type="ARBA" id="ARBA00022855"/>
    </source>
</evidence>
<dbReference type="VGNC" id="VGNC:86744">
    <property type="gene designation" value="CLEC11A"/>
</dbReference>
<feature type="region of interest" description="Disordered" evidence="16">
    <location>
        <begin position="56"/>
        <end position="109"/>
    </location>
</feature>
<dbReference type="GO" id="GO:0008284">
    <property type="term" value="P:positive regulation of cell population proliferation"/>
    <property type="evidence" value="ECO:0007669"/>
    <property type="project" value="Ensembl"/>
</dbReference>
<dbReference type="Ensembl" id="ENSSSCT00000055459.3">
    <property type="protein sequence ID" value="ENSSSCP00000040956.2"/>
    <property type="gene ID" value="ENSSSCG00000036814.3"/>
</dbReference>
<gene>
    <name evidence="19 21" type="primary">CLEC11A</name>
</gene>
<dbReference type="RefSeq" id="XP_005664849.1">
    <property type="nucleotide sequence ID" value="XM_005664792.3"/>
</dbReference>
<dbReference type="InterPro" id="IPR051663">
    <property type="entry name" value="CLec_Tetranectin-domain"/>
</dbReference>
<dbReference type="InterPro" id="IPR016187">
    <property type="entry name" value="CTDL_fold"/>
</dbReference>
<dbReference type="PANTHER" id="PTHR22799:SF1">
    <property type="entry name" value="C-TYPE LECTIN DOMAIN FAMILY 11 MEMBER A"/>
    <property type="match status" value="1"/>
</dbReference>
<comment type="subcellular location">
    <subcellularLocation>
        <location evidence="1">Cytoplasm</location>
    </subcellularLocation>
    <subcellularLocation>
        <location evidence="2">Secreted</location>
    </subcellularLocation>
</comment>
<reference evidence="20" key="1">
    <citation type="submission" date="2009-11" db="EMBL/GenBank/DDBJ databases">
        <authorList>
            <consortium name="Porcine genome sequencing project"/>
        </authorList>
    </citation>
    <scope>NUCLEOTIDE SEQUENCE [LARGE SCALE GENOMIC DNA]</scope>
    <source>
        <strain evidence="20">Duroc</strain>
    </source>
</reference>
<evidence type="ECO:0000256" key="11">
    <source>
        <dbReference type="ARBA" id="ARBA00058532"/>
    </source>
</evidence>
<keyword evidence="8" id="KW-0339">Growth factor</keyword>
<dbReference type="PaxDb" id="9823-ENSSSCP00000026889"/>
<sequence length="357" mass="39293">MQAAWLLGALVVPQLLSFSHGARGAEREWEGVWGGAQEEEREREALMLKHLQEALGLPAPRGDENPQGTPTGEGARVTENDAQGEEEGEEEPTRTPSSRPSPSPTPEDTVTYILGRLAGLDAGLHQVHVRLHALDTRVAELTRGLRQLREVAGDTRDALQTLQEAQSRAEREHGRLEGCLKGVRLGHKCFLLSRDFEAQAAAQARCTARGGNLAQPADRQQMEVLTRYLRSALAPYNWPVWLGVHDRRAEGLYLFENGQRVSFFAWHRVPSPEPRAGPSAAPHPLSPNQPNGGALENCVAQASDDGSWVRQEGQRPVSLLQLSFEPQIRVMENTGAYVFRVIRSCALMSGVEECARC</sequence>